<dbReference type="AlphaFoldDB" id="A0A6P2C8M1"/>
<name>A0A6P2C8M1_9NOCA</name>
<evidence type="ECO:0000313" key="6">
    <source>
        <dbReference type="Proteomes" id="UP000471120"/>
    </source>
</evidence>
<reference evidence="4 6" key="1">
    <citation type="submission" date="2018-07" db="EMBL/GenBank/DDBJ databases">
        <title>Genome sequence of Rhodococcus rhodnii ATCC 35071 from Rhodnius prolixus.</title>
        <authorList>
            <person name="Patel V."/>
            <person name="Vogel K.J."/>
        </authorList>
    </citation>
    <scope>NUCLEOTIDE SEQUENCE [LARGE SCALE GENOMIC DNA]</scope>
    <source>
        <strain evidence="4 6">ATCC 35071</strain>
    </source>
</reference>
<dbReference type="EMBL" id="QRCM01000002">
    <property type="protein sequence ID" value="TXG88314.1"/>
    <property type="molecule type" value="Genomic_DNA"/>
</dbReference>
<comment type="caution">
    <text evidence="4">The sequence shown here is derived from an EMBL/GenBank/DDBJ whole genome shotgun (WGS) entry which is preliminary data.</text>
</comment>
<proteinExistence type="predicted"/>
<evidence type="ECO:0000313" key="4">
    <source>
        <dbReference type="EMBL" id="TXG89079.1"/>
    </source>
</evidence>
<keyword evidence="1" id="KW-0812">Transmembrane</keyword>
<evidence type="ECO:0000313" key="2">
    <source>
        <dbReference type="EMBL" id="TXG88283.1"/>
    </source>
</evidence>
<gene>
    <name evidence="4" type="ORF">DW322_00990</name>
    <name evidence="5" type="ORF">DW322_21285</name>
    <name evidence="3" type="ORF">DW322_21365</name>
    <name evidence="2" type="ORF">DW322_21615</name>
</gene>
<dbReference type="EMBL" id="QRCM01000003">
    <property type="protein sequence ID" value="TXG88283.1"/>
    <property type="molecule type" value="Genomic_DNA"/>
</dbReference>
<evidence type="ECO:0000313" key="3">
    <source>
        <dbReference type="EMBL" id="TXG88314.1"/>
    </source>
</evidence>
<protein>
    <submittedName>
        <fullName evidence="4">Uncharacterized protein</fullName>
    </submittedName>
</protein>
<feature type="transmembrane region" description="Helical" evidence="1">
    <location>
        <begin position="76"/>
        <end position="94"/>
    </location>
</feature>
<dbReference type="RefSeq" id="WP_010837400.1">
    <property type="nucleotide sequence ID" value="NZ_QRCM01000001.1"/>
</dbReference>
<dbReference type="EMBL" id="QRCM01000001">
    <property type="protein sequence ID" value="TXG89079.1"/>
    <property type="molecule type" value="Genomic_DNA"/>
</dbReference>
<evidence type="ECO:0000256" key="1">
    <source>
        <dbReference type="SAM" id="Phobius"/>
    </source>
</evidence>
<sequence>MSLPKALRADLERALRTGAYASVAVAGFASIYWTPNTISAVLGTITAMIWGLLLLVGGITCAAASLTERYLIEYPAILLVVAGAAMYLVALWAITAGGEITRLTQTALVTAYALHLLARHVQLRRLAGVPLENGD</sequence>
<feature type="transmembrane region" description="Helical" evidence="1">
    <location>
        <begin position="14"/>
        <end position="34"/>
    </location>
</feature>
<keyword evidence="1" id="KW-0472">Membrane</keyword>
<accession>A0A6P2C8M1</accession>
<keyword evidence="1" id="KW-1133">Transmembrane helix</keyword>
<feature type="transmembrane region" description="Helical" evidence="1">
    <location>
        <begin position="40"/>
        <end position="64"/>
    </location>
</feature>
<evidence type="ECO:0000313" key="5">
    <source>
        <dbReference type="EMBL" id="TXG92234.1"/>
    </source>
</evidence>
<dbReference type="Proteomes" id="UP000471120">
    <property type="component" value="Unassembled WGS sequence"/>
</dbReference>
<organism evidence="4 6">
    <name type="scientific">Rhodococcus rhodnii</name>
    <dbReference type="NCBI Taxonomy" id="38312"/>
    <lineage>
        <taxon>Bacteria</taxon>
        <taxon>Bacillati</taxon>
        <taxon>Actinomycetota</taxon>
        <taxon>Actinomycetes</taxon>
        <taxon>Mycobacteriales</taxon>
        <taxon>Nocardiaceae</taxon>
        <taxon>Rhodococcus</taxon>
    </lineage>
</organism>
<dbReference type="EMBL" id="QRCM01000001">
    <property type="protein sequence ID" value="TXG92234.1"/>
    <property type="molecule type" value="Genomic_DNA"/>
</dbReference>